<dbReference type="Gene3D" id="1.10.10.2330">
    <property type="match status" value="1"/>
</dbReference>
<gene>
    <name evidence="2" type="ORF">M6B38_283255</name>
</gene>
<name>A0AAX6I204_IRIPA</name>
<sequence>MAAEGSDLKARAEREILGFLQTHEEIADSHQFASDVGIDHAEIESVIKSLSAFQFVDSKDIKKDRLLLTEEGKTYAANGSPEFQVFMAVPSDGISRPELEKKVGAQIFKIGSSQAIKSNWVMIKNNWVSRKPETDHAKDDVKDLLKKIEDGQVVDDKDVTMLKKRKLIVLQTSKGYSLRKGPNFAPERKKFATDLTREHIVSGEWKYLEFKDYNLDAAQEQPIQSGYLHPLLKAWCARKFWRYFFRWVSRRCQQIILSRAVFGILTHYFNHNNTLRVIHMIHFFLKFLLLPGNYLKIMFRK</sequence>
<dbReference type="EMBL" id="JANAVB010005597">
    <property type="protein sequence ID" value="KAJ6846784.1"/>
    <property type="molecule type" value="Genomic_DNA"/>
</dbReference>
<keyword evidence="2" id="KW-0436">Ligase</keyword>
<proteinExistence type="predicted"/>
<reference evidence="2" key="2">
    <citation type="submission" date="2023-04" db="EMBL/GenBank/DDBJ databases">
        <authorList>
            <person name="Bruccoleri R.E."/>
            <person name="Oakeley E.J."/>
            <person name="Faust A.-M."/>
            <person name="Dessus-Babus S."/>
            <person name="Altorfer M."/>
            <person name="Burckhardt D."/>
            <person name="Oertli M."/>
            <person name="Naumann U."/>
            <person name="Petersen F."/>
            <person name="Wong J."/>
        </authorList>
    </citation>
    <scope>NUCLEOTIDE SEQUENCE</scope>
    <source>
        <strain evidence="2">GSM-AAB239-AS_SAM_17_03QT</strain>
        <tissue evidence="2">Leaf</tissue>
    </source>
</reference>
<evidence type="ECO:0000313" key="2">
    <source>
        <dbReference type="EMBL" id="KAJ6846784.1"/>
    </source>
</evidence>
<reference evidence="2" key="1">
    <citation type="journal article" date="2023" name="GigaByte">
        <title>Genome assembly of the bearded iris, Iris pallida Lam.</title>
        <authorList>
            <person name="Bruccoleri R.E."/>
            <person name="Oakeley E.J."/>
            <person name="Faust A.M.E."/>
            <person name="Altorfer M."/>
            <person name="Dessus-Babus S."/>
            <person name="Burckhardt D."/>
            <person name="Oertli M."/>
            <person name="Naumann U."/>
            <person name="Petersen F."/>
            <person name="Wong J."/>
        </authorList>
    </citation>
    <scope>NUCLEOTIDE SEQUENCE</scope>
    <source>
        <strain evidence="2">GSM-AAB239-AS_SAM_17_03QT</strain>
    </source>
</reference>
<feature type="domain" description="PheRS DNA binding" evidence="1">
    <location>
        <begin position="80"/>
        <end position="131"/>
    </location>
</feature>
<keyword evidence="3" id="KW-1185">Reference proteome</keyword>
<dbReference type="InterPro" id="IPR040725">
    <property type="entry name" value="PheRS_DBD3"/>
</dbReference>
<evidence type="ECO:0000313" key="3">
    <source>
        <dbReference type="Proteomes" id="UP001140949"/>
    </source>
</evidence>
<dbReference type="AlphaFoldDB" id="A0AAX6I204"/>
<dbReference type="Gene3D" id="1.10.10.2320">
    <property type="match status" value="1"/>
</dbReference>
<organism evidence="2 3">
    <name type="scientific">Iris pallida</name>
    <name type="common">Sweet iris</name>
    <dbReference type="NCBI Taxonomy" id="29817"/>
    <lineage>
        <taxon>Eukaryota</taxon>
        <taxon>Viridiplantae</taxon>
        <taxon>Streptophyta</taxon>
        <taxon>Embryophyta</taxon>
        <taxon>Tracheophyta</taxon>
        <taxon>Spermatophyta</taxon>
        <taxon>Magnoliopsida</taxon>
        <taxon>Liliopsida</taxon>
        <taxon>Asparagales</taxon>
        <taxon>Iridaceae</taxon>
        <taxon>Iridoideae</taxon>
        <taxon>Irideae</taxon>
        <taxon>Iris</taxon>
    </lineage>
</organism>
<dbReference type="GO" id="GO:0016874">
    <property type="term" value="F:ligase activity"/>
    <property type="evidence" value="ECO:0007669"/>
    <property type="project" value="UniProtKB-KW"/>
</dbReference>
<accession>A0AAX6I204</accession>
<comment type="caution">
    <text evidence="2">The sequence shown here is derived from an EMBL/GenBank/DDBJ whole genome shotgun (WGS) entry which is preliminary data.</text>
</comment>
<dbReference type="Pfam" id="PF18553">
    <property type="entry name" value="PheRS_DBD3"/>
    <property type="match status" value="1"/>
</dbReference>
<protein>
    <submittedName>
        <fullName evidence="2">Phenylalanine--tRNA ligase alpha subunit, cytoplasmic-like</fullName>
    </submittedName>
</protein>
<evidence type="ECO:0000259" key="1">
    <source>
        <dbReference type="Pfam" id="PF18553"/>
    </source>
</evidence>
<dbReference type="Gene3D" id="3.30.1370.240">
    <property type="match status" value="1"/>
</dbReference>
<dbReference type="Proteomes" id="UP001140949">
    <property type="component" value="Unassembled WGS sequence"/>
</dbReference>